<organism evidence="1 2">
    <name type="scientific">Manihot esculenta</name>
    <name type="common">Cassava</name>
    <name type="synonym">Jatropha manihot</name>
    <dbReference type="NCBI Taxonomy" id="3983"/>
    <lineage>
        <taxon>Eukaryota</taxon>
        <taxon>Viridiplantae</taxon>
        <taxon>Streptophyta</taxon>
        <taxon>Embryophyta</taxon>
        <taxon>Tracheophyta</taxon>
        <taxon>Spermatophyta</taxon>
        <taxon>Magnoliopsida</taxon>
        <taxon>eudicotyledons</taxon>
        <taxon>Gunneridae</taxon>
        <taxon>Pentapetalae</taxon>
        <taxon>rosids</taxon>
        <taxon>fabids</taxon>
        <taxon>Malpighiales</taxon>
        <taxon>Euphorbiaceae</taxon>
        <taxon>Crotonoideae</taxon>
        <taxon>Manihoteae</taxon>
        <taxon>Manihot</taxon>
    </lineage>
</organism>
<comment type="caution">
    <text evidence="1">The sequence shown here is derived from an EMBL/GenBank/DDBJ whole genome shotgun (WGS) entry which is preliminary data.</text>
</comment>
<accession>A0ACB7H820</accession>
<dbReference type="EMBL" id="CM004395">
    <property type="protein sequence ID" value="KAG8647993.1"/>
    <property type="molecule type" value="Genomic_DNA"/>
</dbReference>
<dbReference type="Proteomes" id="UP000091857">
    <property type="component" value="Chromosome 9"/>
</dbReference>
<gene>
    <name evidence="1" type="ORF">MANES_09G135200v8</name>
</gene>
<protein>
    <submittedName>
        <fullName evidence="1">Uncharacterized protein</fullName>
    </submittedName>
</protein>
<reference evidence="2" key="1">
    <citation type="journal article" date="2016" name="Nat. Biotechnol.">
        <title>Sequencing wild and cultivated cassava and related species reveals extensive interspecific hybridization and genetic diversity.</title>
        <authorList>
            <person name="Bredeson J.V."/>
            <person name="Lyons J.B."/>
            <person name="Prochnik S.E."/>
            <person name="Wu G.A."/>
            <person name="Ha C.M."/>
            <person name="Edsinger-Gonzales E."/>
            <person name="Grimwood J."/>
            <person name="Schmutz J."/>
            <person name="Rabbi I.Y."/>
            <person name="Egesi C."/>
            <person name="Nauluvula P."/>
            <person name="Lebot V."/>
            <person name="Ndunguru J."/>
            <person name="Mkamilo G."/>
            <person name="Bart R.S."/>
            <person name="Setter T.L."/>
            <person name="Gleadow R.M."/>
            <person name="Kulakow P."/>
            <person name="Ferguson M.E."/>
            <person name="Rounsley S."/>
            <person name="Rokhsar D.S."/>
        </authorList>
    </citation>
    <scope>NUCLEOTIDE SEQUENCE [LARGE SCALE GENOMIC DNA]</scope>
    <source>
        <strain evidence="2">cv. AM560-2</strain>
    </source>
</reference>
<name>A0ACB7H820_MANES</name>
<keyword evidence="2" id="KW-1185">Reference proteome</keyword>
<evidence type="ECO:0000313" key="1">
    <source>
        <dbReference type="EMBL" id="KAG8647993.1"/>
    </source>
</evidence>
<evidence type="ECO:0000313" key="2">
    <source>
        <dbReference type="Proteomes" id="UP000091857"/>
    </source>
</evidence>
<proteinExistence type="predicted"/>
<sequence length="480" mass="53340">MDEAIMQERLLRTEELETANLTSRIWTESKKTWRVAFPAMITKVTYFGMIVVTQSFIGHISELQLAAYALEQTFFVRFVNGILIGMSSATETLCGQAFGAAQYHMLGIYLQRSWIVDHILTTIVVPLFIFATPILRLIGQVEEIAVVAGKISLWFIPFLYYFVFSLTMQMYLQTQMKNQIIGWLSAISFVIHVLLSWVFVTKLDWGVSGAMAALNISAWLTVVELFLYVLGGWCPNTWKGFTRAAFSDLLPVVKLSVSSGFMFCLELWYNSILVLIAGYMKNAATAISAFSICLNVSNWQFMICLGFLIAASVRVSNELGRGNAKAANFAIKVVLCTSACLGVVFWVLALVFGRKLSYIFTDNEEVADMVSDLSVLLSFTLLLNSIQPVLSGIAVGSGQQSIVAFINLGCYYGVGIPLGIVLAYVAHLQVKGLWIGLLSGVLTQTVILSCLIWNTNWDEQNMQTSLADLWRQSSNSYVIK</sequence>